<sequence length="235" mass="26388">MGSAVKHTLLLIEDDLPLAELIVDFLEAEEFSVIHAESIEDAFTQSMGKKIELVLCDVMLPGQDGFSAFPTLSKKVAAPIIFMTALAAPEDEIFGLELGAADYISKPVVPNLLLARIRARLNRPPSTPSNSQIWEQDGLILHKAHQQLCFADMNYPLTTQETELMWVFVHHLEQVLSREYLFEQIIGREYDGLDRAMDLKISRLRRKLENIGIQGLAIRTVHGRGYLLSFATAEI</sequence>
<dbReference type="InterPro" id="IPR001867">
    <property type="entry name" value="OmpR/PhoB-type_DNA-bd"/>
</dbReference>
<dbReference type="Pfam" id="PF00486">
    <property type="entry name" value="Trans_reg_C"/>
    <property type="match status" value="1"/>
</dbReference>
<organism evidence="6 7">
    <name type="scientific">Shewanella litorisediminis</name>
    <dbReference type="NCBI Taxonomy" id="1173586"/>
    <lineage>
        <taxon>Bacteria</taxon>
        <taxon>Pseudomonadati</taxon>
        <taxon>Pseudomonadota</taxon>
        <taxon>Gammaproteobacteria</taxon>
        <taxon>Alteromonadales</taxon>
        <taxon>Shewanellaceae</taxon>
        <taxon>Shewanella</taxon>
    </lineage>
</organism>
<dbReference type="InterPro" id="IPR001789">
    <property type="entry name" value="Sig_transdc_resp-reg_receiver"/>
</dbReference>
<keyword evidence="2" id="KW-0597">Phosphoprotein</keyword>
<evidence type="ECO:0000256" key="2">
    <source>
        <dbReference type="PROSITE-ProRule" id="PRU00169"/>
    </source>
</evidence>
<dbReference type="Proteomes" id="UP000596252">
    <property type="component" value="Chromosome"/>
</dbReference>
<keyword evidence="1 3" id="KW-0238">DNA-binding</keyword>
<dbReference type="SUPFAM" id="SSF52172">
    <property type="entry name" value="CheY-like"/>
    <property type="match status" value="1"/>
</dbReference>
<evidence type="ECO:0000256" key="1">
    <source>
        <dbReference type="ARBA" id="ARBA00023125"/>
    </source>
</evidence>
<feature type="DNA-binding region" description="OmpR/PhoB-type" evidence="3">
    <location>
        <begin position="131"/>
        <end position="230"/>
    </location>
</feature>
<evidence type="ECO:0000313" key="6">
    <source>
        <dbReference type="EMBL" id="QRH02396.1"/>
    </source>
</evidence>
<evidence type="ECO:0000259" key="5">
    <source>
        <dbReference type="PROSITE" id="PS51755"/>
    </source>
</evidence>
<evidence type="ECO:0000313" key="7">
    <source>
        <dbReference type="Proteomes" id="UP000596252"/>
    </source>
</evidence>
<dbReference type="PANTHER" id="PTHR48111">
    <property type="entry name" value="REGULATOR OF RPOS"/>
    <property type="match status" value="1"/>
</dbReference>
<dbReference type="Gene3D" id="1.10.10.10">
    <property type="entry name" value="Winged helix-like DNA-binding domain superfamily/Winged helix DNA-binding domain"/>
    <property type="match status" value="1"/>
</dbReference>
<accession>A0ABX7G4W8</accession>
<gene>
    <name evidence="6" type="ORF">JQC75_02930</name>
</gene>
<evidence type="ECO:0000256" key="3">
    <source>
        <dbReference type="PROSITE-ProRule" id="PRU01091"/>
    </source>
</evidence>
<dbReference type="PROSITE" id="PS51755">
    <property type="entry name" value="OMPR_PHOB"/>
    <property type="match status" value="1"/>
</dbReference>
<reference evidence="6 7" key="1">
    <citation type="journal article" date="2012" name="Antonie Van Leeuwenhoek">
        <title>Shewanella litorisediminis sp. nov., a gammaproteobacterium isolated from a tidal flat sediment.</title>
        <authorList>
            <person name="Lee M.H."/>
            <person name="Yoon J.H."/>
        </authorList>
    </citation>
    <scope>NUCLEOTIDE SEQUENCE [LARGE SCALE GENOMIC DNA]</scope>
    <source>
        <strain evidence="6 7">SMK1-12</strain>
    </source>
</reference>
<name>A0ABX7G4W8_9GAMM</name>
<keyword evidence="7" id="KW-1185">Reference proteome</keyword>
<dbReference type="PANTHER" id="PTHR48111:SF47">
    <property type="entry name" value="TRANSCRIPTIONAL REGULATORY PROTEIN RSTA"/>
    <property type="match status" value="1"/>
</dbReference>
<feature type="domain" description="OmpR/PhoB-type" evidence="5">
    <location>
        <begin position="131"/>
        <end position="230"/>
    </location>
</feature>
<proteinExistence type="predicted"/>
<dbReference type="SMART" id="SM00862">
    <property type="entry name" value="Trans_reg_C"/>
    <property type="match status" value="1"/>
</dbReference>
<dbReference type="RefSeq" id="WP_203326009.1">
    <property type="nucleotide sequence ID" value="NZ_CP069213.1"/>
</dbReference>
<dbReference type="Gene3D" id="3.40.50.2300">
    <property type="match status" value="1"/>
</dbReference>
<dbReference type="InterPro" id="IPR036388">
    <property type="entry name" value="WH-like_DNA-bd_sf"/>
</dbReference>
<dbReference type="PROSITE" id="PS50110">
    <property type="entry name" value="RESPONSE_REGULATORY"/>
    <property type="match status" value="1"/>
</dbReference>
<dbReference type="Pfam" id="PF00072">
    <property type="entry name" value="Response_reg"/>
    <property type="match status" value="1"/>
</dbReference>
<feature type="modified residue" description="4-aspartylphosphate" evidence="2">
    <location>
        <position position="57"/>
    </location>
</feature>
<dbReference type="InterPro" id="IPR039420">
    <property type="entry name" value="WalR-like"/>
</dbReference>
<dbReference type="Gene3D" id="6.10.250.690">
    <property type="match status" value="1"/>
</dbReference>
<dbReference type="EMBL" id="CP069213">
    <property type="protein sequence ID" value="QRH02396.1"/>
    <property type="molecule type" value="Genomic_DNA"/>
</dbReference>
<dbReference type="CDD" id="cd00383">
    <property type="entry name" value="trans_reg_C"/>
    <property type="match status" value="1"/>
</dbReference>
<dbReference type="InterPro" id="IPR011006">
    <property type="entry name" value="CheY-like_superfamily"/>
</dbReference>
<dbReference type="SMART" id="SM00448">
    <property type="entry name" value="REC"/>
    <property type="match status" value="1"/>
</dbReference>
<evidence type="ECO:0000259" key="4">
    <source>
        <dbReference type="PROSITE" id="PS50110"/>
    </source>
</evidence>
<feature type="domain" description="Response regulatory" evidence="4">
    <location>
        <begin position="8"/>
        <end position="121"/>
    </location>
</feature>
<protein>
    <submittedName>
        <fullName evidence="6">Response regulator transcription factor</fullName>
    </submittedName>
</protein>